<dbReference type="InterPro" id="IPR006162">
    <property type="entry name" value="Ppantetheine_attach_site"/>
</dbReference>
<dbReference type="InterPro" id="IPR014031">
    <property type="entry name" value="Ketoacyl_synth_C"/>
</dbReference>
<keyword evidence="3" id="KW-0808">Transferase</keyword>
<dbReference type="InterPro" id="IPR016036">
    <property type="entry name" value="Malonyl_transacylase_ACP-bd"/>
</dbReference>
<dbReference type="Gene3D" id="3.40.366.10">
    <property type="entry name" value="Malonyl-Coenzyme A Acyl Carrier Protein, domain 2"/>
    <property type="match status" value="1"/>
</dbReference>
<evidence type="ECO:0000313" key="14">
    <source>
        <dbReference type="Proteomes" id="UP001265746"/>
    </source>
</evidence>
<dbReference type="InterPro" id="IPR032821">
    <property type="entry name" value="PKS_assoc"/>
</dbReference>
<dbReference type="GO" id="GO:0030639">
    <property type="term" value="P:polyketide biosynthetic process"/>
    <property type="evidence" value="ECO:0007669"/>
    <property type="project" value="UniProtKB-ARBA"/>
</dbReference>
<name>A0AAD9S1B7_PHOAM</name>
<comment type="caution">
    <text evidence="13">The sequence shown here is derived from an EMBL/GenBank/DDBJ whole genome shotgun (WGS) entry which is preliminary data.</text>
</comment>
<sequence>MGCRLPGDVSSPAGFWDLMMSKRSGQTPKVPASRFNIDAHYHKNNDRPGSFGVLGGYFLSEAEDLASFDPGLFGITPIEAMWMDPQQRKLLEVVYEALESGGITLDAISGTRTAVFAASFTADWQQMSFKEASFRHSLTATGVDPGIISNRISHVFNLNGPSIMVNTACSSSVYALHNACNALRNSECEGAIVGGVNLIITVDQHMNTAKLGVLSPTSTCHTFDEEADGYGRADAVGAVYLKRLSDAVRDGDPIRGVIRSSAVNSNGKVPAVGITHPNRDGQADVISHAYRRGGDLDPRLTGYFECHGTGTAIGDPLEVHAVSMAMNKSRQPGEDPLIIGAVKTNIGHSEAASGLSALIKAILVVERGIIPPIKGLQKLNPKIKWDEWQVKVPTEPTPFPSHLPVRRVSINSFGYGGTNAHVVVEATTGLVQGRQAAYAFNDPHDRYAEGRKALVPRRAAQRKRPFLLPFSAHDKPTLLRNIEAHGKVAADYRLLDLSWTLSTRRSKLSSRAYTVASYESLESAFGDETRAPFAFADTKKSSSSSAPRTIGFVFTGQGSQWARMGAELIEYSAVFLRAIRGLDQALEELSDGPAWSLEDMLLAPGETSRVQEAEFAQPLCTAVQVALVQLLQQWGVRPAATVGHSSGEIGAAYAAGLLSARDAITLAYYRGLVTRDAVSKGAMLAVGLGAEAVMPYVEAQNAASAKLTGEEQAVQGKVVVACHNSPMGVTLSGDADAVYNVQQKLVADGVFARAVKTGGKAYHSHHMAPLSATYEAHVRAAKAARKSATMTKLTRTSLDLPLATSAKMVSSVTNSVVPSDSILDETYWSANLRSPVLFNQAVQTMLKTTSTASNGSGTESGPLGNTKVDLLIEIGPHSAMSGPIKQIRTELQRGDVDYIPTLIRGADSAAQMLRLAGELFLRNYPVDMEQVATAYAEGPGAVIVDLPPYQWNYARPMWAESRASREQRLPQFPRHDVLGQLVIGSSLAEPTWRNVLRSRDLPWTKDHFLGGENVFPAAGYFAMAMEAITQLREMGRLAGTDASSSSLDGSGGIESYVLRDVSIDKALIVPDDDDGIEVLFNARPSVAAGSGWWEFSVSSIDTSGVVKEHMTGSVGINRRPSKGKDSLIREVPEFTQRASGRAWNQALRDVGFDYGPTFQDMDDIRFDGRRHEASCATALKQTVDAALGESRYVLHPASVDSVLQLSIAAIYAGRTGAMDCGVIPVRFAEVAVWPPSNAQLQGGGAATAYAWSDRHGIRSFETGAQMVAADGGLVLEIKGLRTVKYEAAVPQRPASALEEAPFGEMTWELDIDSLSESAQLEGMDSLDLLRLALFKNPSAKVLLLTAAGEDDLVELKNKVLRENRRAFCTVTVGSDKEVEAAKESLAEFQNIKVVKMDEGALAEDPSGKANLPFAVASFDLVVTGDKIQSPHDLHRFLKPLGRVIGSSASATNGHHPNGEATISATIKNSAGVYTTKYSTEEDQERKATPPDHEIQIVYRSHQTDIVPLLSSALESMGWRVSLCSLDECTRAGVAKQVIMLADLEAPLLHTMTEKEFAQVQDITSTASYLVWVSTGGLLEGKRPEHALVSGLARALAAERASLLFSTLDVDPDSTTPQQVVESILAIARGQVHAEEEQAQGFSPSPDREFCLSGGRTYISRLVPRRDLNSVFTTTSAEAQDSSGISSGSGEHLVAKVVKGKVQFCQDEQRAAVAPGFIEVRVQATGLTDEGVMVISGQDYPKTFSHEIGGVVTRVGAGVAGFREGDAVVGLHADCFASHQHVHEDMLQKLQGGRASIVETTSALMAFASALYGLDTLARVTKGDDVLVLHGTGFSGAAAIQIARLRGAVPYASVRTDAEASFLGDKLGLPPAQILRTPEGVAVSEQIKRLTNGKGADVVFSAGGRVSADDAREAWRSIARFGRFLDGGRKGGSSLQHQNGPLDASPVQRGACYLAYDVLDLLEARPVAVAGLLATTVSLLGDGSIVLPPGELQAVGLGEVDRAVARAFSSEALDFGASKFVLDYEKGAPTSVLPARPRLGFSPDATYLLVGCLGGLGRSLTSWMMESGARRFTFLSRSGADAPSAARLVAKLEEAGAAVQVVRGDAGSLEDVKRAVNGIPAEHPVKGVIHAAMVLRDGLFESMTFENWKASVTPKVTGAANLDAALADTPLDFFLMTSSVSGILGTPAQGNYAAANSYLDALARHRRAQGRAAVSAVLPMVLGVGVVAENSELEQSLRRKGMYGIDEVHLLEGFEAAIASSSASPSSPHRIVDSPPDHVVVGLDASKLQGAVNDPVATDSFWLQDARFSHAAHDINASSGEGGGDGSGGGGSSAQSILATMKAAASPAEAVACASSHLADKLARMLMLDAGEFDEPDARSIAAYGIDSMIGAELRGWIFREFRLDIPFQQLLAPTLTLTKFARQVCESQGIEGA</sequence>
<dbReference type="CDD" id="cd05195">
    <property type="entry name" value="enoyl_red"/>
    <property type="match status" value="1"/>
</dbReference>
<dbReference type="Pfam" id="PF08240">
    <property type="entry name" value="ADH_N"/>
    <property type="match status" value="1"/>
</dbReference>
<dbReference type="InterPro" id="IPR049552">
    <property type="entry name" value="PKS_DH_N"/>
</dbReference>
<evidence type="ECO:0000313" key="13">
    <source>
        <dbReference type="EMBL" id="KAK2596504.1"/>
    </source>
</evidence>
<keyword evidence="14" id="KW-1185">Reference proteome</keyword>
<proteinExistence type="predicted"/>
<evidence type="ECO:0000256" key="4">
    <source>
        <dbReference type="ARBA" id="ARBA00022857"/>
    </source>
</evidence>
<feature type="domain" description="Carrier" evidence="10">
    <location>
        <begin position="2351"/>
        <end position="2428"/>
    </location>
</feature>
<dbReference type="EMBL" id="JAUJFL010000011">
    <property type="protein sequence ID" value="KAK2596504.1"/>
    <property type="molecule type" value="Genomic_DNA"/>
</dbReference>
<dbReference type="CDD" id="cd00833">
    <property type="entry name" value="PKS"/>
    <property type="match status" value="1"/>
</dbReference>
<dbReference type="PANTHER" id="PTHR43775">
    <property type="entry name" value="FATTY ACID SYNTHASE"/>
    <property type="match status" value="1"/>
</dbReference>
<dbReference type="Gene3D" id="3.40.47.10">
    <property type="match status" value="1"/>
</dbReference>
<dbReference type="SUPFAM" id="SSF53901">
    <property type="entry name" value="Thiolase-like"/>
    <property type="match status" value="1"/>
</dbReference>
<keyword evidence="4" id="KW-0521">NADP</keyword>
<dbReference type="SMART" id="SM00825">
    <property type="entry name" value="PKS_KS"/>
    <property type="match status" value="1"/>
</dbReference>
<dbReference type="InterPro" id="IPR020841">
    <property type="entry name" value="PKS_Beta-ketoAc_synthase_dom"/>
</dbReference>
<dbReference type="InterPro" id="IPR016035">
    <property type="entry name" value="Acyl_Trfase/lysoPLipase"/>
</dbReference>
<dbReference type="GO" id="GO:0016491">
    <property type="term" value="F:oxidoreductase activity"/>
    <property type="evidence" value="ECO:0007669"/>
    <property type="project" value="UniProtKB-KW"/>
</dbReference>
<dbReference type="Pfam" id="PF16197">
    <property type="entry name" value="KAsynt_C_assoc"/>
    <property type="match status" value="1"/>
</dbReference>
<dbReference type="InterPro" id="IPR009081">
    <property type="entry name" value="PP-bd_ACP"/>
</dbReference>
<dbReference type="SUPFAM" id="SSF47336">
    <property type="entry name" value="ACP-like"/>
    <property type="match status" value="1"/>
</dbReference>
<dbReference type="Pfam" id="PF21089">
    <property type="entry name" value="PKS_DH_N"/>
    <property type="match status" value="1"/>
</dbReference>
<evidence type="ECO:0000259" key="12">
    <source>
        <dbReference type="PROSITE" id="PS52019"/>
    </source>
</evidence>
<feature type="active site" description="Proton acceptor; for dehydratase activity" evidence="8">
    <location>
        <position position="1007"/>
    </location>
</feature>
<dbReference type="SMART" id="SM00826">
    <property type="entry name" value="PKS_DH"/>
    <property type="match status" value="1"/>
</dbReference>
<gene>
    <name evidence="13" type="ORF">N8I77_013391</name>
</gene>
<keyword evidence="7" id="KW-0012">Acyltransferase</keyword>
<keyword evidence="2" id="KW-0597">Phosphoprotein</keyword>
<reference evidence="13" key="1">
    <citation type="submission" date="2023-06" db="EMBL/GenBank/DDBJ databases">
        <authorList>
            <person name="Noh H."/>
        </authorList>
    </citation>
    <scope>NUCLEOTIDE SEQUENCE</scope>
    <source>
        <strain evidence="13">DUCC20226</strain>
    </source>
</reference>
<dbReference type="PROSITE" id="PS50075">
    <property type="entry name" value="CARRIER"/>
    <property type="match status" value="1"/>
</dbReference>
<dbReference type="SUPFAM" id="SSF51735">
    <property type="entry name" value="NAD(P)-binding Rossmann-fold domains"/>
    <property type="match status" value="2"/>
</dbReference>
<dbReference type="GO" id="GO:0006633">
    <property type="term" value="P:fatty acid biosynthetic process"/>
    <property type="evidence" value="ECO:0007669"/>
    <property type="project" value="InterPro"/>
</dbReference>
<feature type="active site" description="Proton donor; for dehydratase activity" evidence="8">
    <location>
        <position position="1200"/>
    </location>
</feature>
<dbReference type="InterPro" id="IPR011032">
    <property type="entry name" value="GroES-like_sf"/>
</dbReference>
<feature type="domain" description="PKS/mFAS DH" evidence="12">
    <location>
        <begin position="975"/>
        <end position="1291"/>
    </location>
</feature>
<organism evidence="13 14">
    <name type="scientific">Phomopsis amygdali</name>
    <name type="common">Fusicoccum amygdali</name>
    <dbReference type="NCBI Taxonomy" id="1214568"/>
    <lineage>
        <taxon>Eukaryota</taxon>
        <taxon>Fungi</taxon>
        <taxon>Dikarya</taxon>
        <taxon>Ascomycota</taxon>
        <taxon>Pezizomycotina</taxon>
        <taxon>Sordariomycetes</taxon>
        <taxon>Sordariomycetidae</taxon>
        <taxon>Diaporthales</taxon>
        <taxon>Diaporthaceae</taxon>
        <taxon>Diaporthe</taxon>
    </lineage>
</organism>
<dbReference type="Gene3D" id="3.10.129.110">
    <property type="entry name" value="Polyketide synthase dehydratase"/>
    <property type="match status" value="1"/>
</dbReference>
<evidence type="ECO:0000256" key="2">
    <source>
        <dbReference type="ARBA" id="ARBA00022553"/>
    </source>
</evidence>
<dbReference type="Gene3D" id="3.90.180.10">
    <property type="entry name" value="Medium-chain alcohol dehydrogenases, catalytic domain"/>
    <property type="match status" value="1"/>
</dbReference>
<feature type="region of interest" description="N-terminal hotdog fold" evidence="8">
    <location>
        <begin position="975"/>
        <end position="1121"/>
    </location>
</feature>
<evidence type="ECO:0000259" key="11">
    <source>
        <dbReference type="PROSITE" id="PS52004"/>
    </source>
</evidence>
<dbReference type="Pfam" id="PF14765">
    <property type="entry name" value="PS-DH"/>
    <property type="match status" value="1"/>
</dbReference>
<feature type="compositionally biased region" description="Gly residues" evidence="9">
    <location>
        <begin position="2319"/>
        <end position="2331"/>
    </location>
</feature>
<dbReference type="PROSITE" id="PS00606">
    <property type="entry name" value="KS3_1"/>
    <property type="match status" value="1"/>
</dbReference>
<dbReference type="SMART" id="SM00829">
    <property type="entry name" value="PKS_ER"/>
    <property type="match status" value="1"/>
</dbReference>
<dbReference type="SUPFAM" id="SSF55048">
    <property type="entry name" value="Probable ACP-binding domain of malonyl-CoA ACP transacylase"/>
    <property type="match status" value="1"/>
</dbReference>
<dbReference type="InterPro" id="IPR036736">
    <property type="entry name" value="ACP-like_sf"/>
</dbReference>
<evidence type="ECO:0000256" key="7">
    <source>
        <dbReference type="ARBA" id="ARBA00023315"/>
    </source>
</evidence>
<keyword evidence="1" id="KW-0596">Phosphopantetheine</keyword>
<dbReference type="InterPro" id="IPR057326">
    <property type="entry name" value="KR_dom"/>
</dbReference>
<dbReference type="GO" id="GO:0004315">
    <property type="term" value="F:3-oxoacyl-[acyl-carrier-protein] synthase activity"/>
    <property type="evidence" value="ECO:0007669"/>
    <property type="project" value="InterPro"/>
</dbReference>
<dbReference type="SMART" id="SM00827">
    <property type="entry name" value="PKS_AT"/>
    <property type="match status" value="1"/>
</dbReference>
<dbReference type="Gene3D" id="1.10.1200.10">
    <property type="entry name" value="ACP-like"/>
    <property type="match status" value="1"/>
</dbReference>
<dbReference type="InterPro" id="IPR018201">
    <property type="entry name" value="Ketoacyl_synth_AS"/>
</dbReference>
<dbReference type="InterPro" id="IPR036291">
    <property type="entry name" value="NAD(P)-bd_dom_sf"/>
</dbReference>
<dbReference type="SMART" id="SM00822">
    <property type="entry name" value="PKS_KR"/>
    <property type="match status" value="1"/>
</dbReference>
<dbReference type="InterPro" id="IPR014043">
    <property type="entry name" value="Acyl_transferase_dom"/>
</dbReference>
<accession>A0AAD9S1B7</accession>
<dbReference type="PROSITE" id="PS00012">
    <property type="entry name" value="PHOSPHOPANTETHEINE"/>
    <property type="match status" value="1"/>
</dbReference>
<evidence type="ECO:0000256" key="9">
    <source>
        <dbReference type="SAM" id="MobiDB-lite"/>
    </source>
</evidence>
<dbReference type="InterPro" id="IPR016039">
    <property type="entry name" value="Thiolase-like"/>
</dbReference>
<evidence type="ECO:0000259" key="10">
    <source>
        <dbReference type="PROSITE" id="PS50075"/>
    </source>
</evidence>
<dbReference type="PANTHER" id="PTHR43775:SF50">
    <property type="entry name" value="HIGHLY REDUCING POLYKETIDE SYNTHASE SRDA"/>
    <property type="match status" value="1"/>
</dbReference>
<keyword evidence="6" id="KW-0511">Multifunctional enzyme</keyword>
<dbReference type="Pfam" id="PF23114">
    <property type="entry name" value="NAD-bd_HRPKS_sdrA"/>
    <property type="match status" value="1"/>
</dbReference>
<dbReference type="Proteomes" id="UP001265746">
    <property type="component" value="Unassembled WGS sequence"/>
</dbReference>
<dbReference type="InterPro" id="IPR042104">
    <property type="entry name" value="PKS_dehydratase_sf"/>
</dbReference>
<dbReference type="SUPFAM" id="SSF50129">
    <property type="entry name" value="GroES-like"/>
    <property type="match status" value="1"/>
</dbReference>
<dbReference type="InterPro" id="IPR049900">
    <property type="entry name" value="PKS_mFAS_DH"/>
</dbReference>
<dbReference type="Gene3D" id="3.40.50.720">
    <property type="entry name" value="NAD(P)-binding Rossmann-like Domain"/>
    <property type="match status" value="2"/>
</dbReference>
<dbReference type="GO" id="GO:0004312">
    <property type="term" value="F:fatty acid synthase activity"/>
    <property type="evidence" value="ECO:0007669"/>
    <property type="project" value="TreeGrafter"/>
</dbReference>
<evidence type="ECO:0008006" key="15">
    <source>
        <dbReference type="Google" id="ProtNLM"/>
    </source>
</evidence>
<dbReference type="Pfam" id="PF08659">
    <property type="entry name" value="KR"/>
    <property type="match status" value="1"/>
</dbReference>
<protein>
    <recommendedName>
        <fullName evidence="15">Polyketide synthase</fullName>
    </recommendedName>
</protein>
<keyword evidence="5" id="KW-0560">Oxidoreductase</keyword>
<evidence type="ECO:0000256" key="6">
    <source>
        <dbReference type="ARBA" id="ARBA00023268"/>
    </source>
</evidence>
<dbReference type="SUPFAM" id="SSF52151">
    <property type="entry name" value="FabD/lysophospholipase-like"/>
    <property type="match status" value="1"/>
</dbReference>
<evidence type="ECO:0000256" key="8">
    <source>
        <dbReference type="PROSITE-ProRule" id="PRU01363"/>
    </source>
</evidence>
<dbReference type="InterPro" id="IPR013968">
    <property type="entry name" value="PKS_KR"/>
</dbReference>
<dbReference type="PROSITE" id="PS52004">
    <property type="entry name" value="KS3_2"/>
    <property type="match status" value="1"/>
</dbReference>
<evidence type="ECO:0000256" key="3">
    <source>
        <dbReference type="ARBA" id="ARBA00022679"/>
    </source>
</evidence>
<evidence type="ECO:0000256" key="5">
    <source>
        <dbReference type="ARBA" id="ARBA00023002"/>
    </source>
</evidence>
<evidence type="ECO:0000256" key="1">
    <source>
        <dbReference type="ARBA" id="ARBA00022450"/>
    </source>
</evidence>
<dbReference type="InterPro" id="IPR050091">
    <property type="entry name" value="PKS_NRPS_Biosynth_Enz"/>
</dbReference>
<dbReference type="Pfam" id="PF00698">
    <property type="entry name" value="Acyl_transf_1"/>
    <property type="match status" value="1"/>
</dbReference>
<feature type="region of interest" description="C-terminal hotdog fold" evidence="8">
    <location>
        <begin position="1135"/>
        <end position="1291"/>
    </location>
</feature>
<dbReference type="InterPro" id="IPR020843">
    <property type="entry name" value="ER"/>
</dbReference>
<dbReference type="Pfam" id="PF02801">
    <property type="entry name" value="Ketoacyl-synt_C"/>
    <property type="match status" value="1"/>
</dbReference>
<dbReference type="InterPro" id="IPR020807">
    <property type="entry name" value="PKS_DH"/>
</dbReference>
<dbReference type="InterPro" id="IPR014030">
    <property type="entry name" value="Ketoacyl_synth_N"/>
</dbReference>
<dbReference type="PROSITE" id="PS52019">
    <property type="entry name" value="PKS_MFAS_DH"/>
    <property type="match status" value="1"/>
</dbReference>
<feature type="domain" description="Ketosynthase family 3 (KS3)" evidence="11">
    <location>
        <begin position="1"/>
        <end position="426"/>
    </location>
</feature>
<dbReference type="Pfam" id="PF00109">
    <property type="entry name" value="ketoacyl-synt"/>
    <property type="match status" value="1"/>
</dbReference>
<feature type="region of interest" description="Disordered" evidence="9">
    <location>
        <begin position="2313"/>
        <end position="2332"/>
    </location>
</feature>
<dbReference type="InterPro" id="IPR013154">
    <property type="entry name" value="ADH-like_N"/>
</dbReference>
<dbReference type="InterPro" id="IPR001227">
    <property type="entry name" value="Ac_transferase_dom_sf"/>
</dbReference>
<dbReference type="InterPro" id="IPR049551">
    <property type="entry name" value="PKS_DH_C"/>
</dbReference>
<dbReference type="InterPro" id="IPR056501">
    <property type="entry name" value="NAD-bd_HRPKS_sdrA"/>
</dbReference>